<feature type="domain" description="RNA 2-O ribose methyltransferase substrate binding" evidence="4">
    <location>
        <begin position="2"/>
        <end position="75"/>
    </location>
</feature>
<dbReference type="GO" id="GO:0003723">
    <property type="term" value="F:RNA binding"/>
    <property type="evidence" value="ECO:0007669"/>
    <property type="project" value="InterPro"/>
</dbReference>
<dbReference type="GO" id="GO:0032259">
    <property type="term" value="P:methylation"/>
    <property type="evidence" value="ECO:0007669"/>
    <property type="project" value="UniProtKB-KW"/>
</dbReference>
<dbReference type="Gene3D" id="3.30.1330.30">
    <property type="match status" value="1"/>
</dbReference>
<name>A0A381PLR5_9ZZZZ</name>
<dbReference type="InterPro" id="IPR004441">
    <property type="entry name" value="rRNA_MeTrfase_TrmH"/>
</dbReference>
<organism evidence="5">
    <name type="scientific">marine metagenome</name>
    <dbReference type="NCBI Taxonomy" id="408172"/>
    <lineage>
        <taxon>unclassified sequences</taxon>
        <taxon>metagenomes</taxon>
        <taxon>ecological metagenomes</taxon>
    </lineage>
</organism>
<dbReference type="InterPro" id="IPR029064">
    <property type="entry name" value="Ribosomal_eL30-like_sf"/>
</dbReference>
<dbReference type="GO" id="GO:0006396">
    <property type="term" value="P:RNA processing"/>
    <property type="evidence" value="ECO:0007669"/>
    <property type="project" value="InterPro"/>
</dbReference>
<dbReference type="InterPro" id="IPR029028">
    <property type="entry name" value="Alpha/beta_knot_MTases"/>
</dbReference>
<dbReference type="PANTHER" id="PTHR46429">
    <property type="entry name" value="23S RRNA (GUANOSINE-2'-O-)-METHYLTRANSFERASE RLMB"/>
    <property type="match status" value="1"/>
</dbReference>
<evidence type="ECO:0000256" key="2">
    <source>
        <dbReference type="ARBA" id="ARBA00022603"/>
    </source>
</evidence>
<sequence>MGFHAVEAILTKEPAAIRRILMVSKRRDERMQILVQRARELGVRVDSMDQRVVTRIAGDKAHQGIVAECHAVVPSSESDFEAHWSTFSQPLLLVVDGIMDPRNLGACMRSAGAADVDAVIIPKRANAPLSNVVRKTASGALEDLMIVQVSNLARRLDWLRERGVWTVGTDVESSHPYTDIDYRDPVAIVVGGEQRGLRRLTREKCDHLVTIPMRGSVSSLNVSVATGILLFECLRQRGGGS</sequence>
<accession>A0A381PLR5</accession>
<dbReference type="NCBIfam" id="TIGR00186">
    <property type="entry name" value="rRNA_methyl_3"/>
    <property type="match status" value="1"/>
</dbReference>
<evidence type="ECO:0000259" key="4">
    <source>
        <dbReference type="SMART" id="SM00967"/>
    </source>
</evidence>
<dbReference type="CDD" id="cd18103">
    <property type="entry name" value="SpoU-like_RlmB"/>
    <property type="match status" value="1"/>
</dbReference>
<evidence type="ECO:0000256" key="1">
    <source>
        <dbReference type="ARBA" id="ARBA00007228"/>
    </source>
</evidence>
<dbReference type="InterPro" id="IPR001537">
    <property type="entry name" value="SpoU_MeTrfase"/>
</dbReference>
<dbReference type="SUPFAM" id="SSF75217">
    <property type="entry name" value="alpha/beta knot"/>
    <property type="match status" value="1"/>
</dbReference>
<dbReference type="FunFam" id="3.40.1280.10:FF:000008">
    <property type="entry name" value="Group 3 RNA methyltransferase TrmH"/>
    <property type="match status" value="1"/>
</dbReference>
<dbReference type="SUPFAM" id="SSF55315">
    <property type="entry name" value="L30e-like"/>
    <property type="match status" value="1"/>
</dbReference>
<dbReference type="InterPro" id="IPR029026">
    <property type="entry name" value="tRNA_m1G_MTases_N"/>
</dbReference>
<keyword evidence="2" id="KW-0489">Methyltransferase</keyword>
<dbReference type="GO" id="GO:0008173">
    <property type="term" value="F:RNA methyltransferase activity"/>
    <property type="evidence" value="ECO:0007669"/>
    <property type="project" value="InterPro"/>
</dbReference>
<reference evidence="5" key="1">
    <citation type="submission" date="2018-05" db="EMBL/GenBank/DDBJ databases">
        <authorList>
            <person name="Lanie J.A."/>
            <person name="Ng W.-L."/>
            <person name="Kazmierczak K.M."/>
            <person name="Andrzejewski T.M."/>
            <person name="Davidsen T.M."/>
            <person name="Wayne K.J."/>
            <person name="Tettelin H."/>
            <person name="Glass J.I."/>
            <person name="Rusch D."/>
            <person name="Podicherti R."/>
            <person name="Tsui H.-C.T."/>
            <person name="Winkler M.E."/>
        </authorList>
    </citation>
    <scope>NUCLEOTIDE SEQUENCE</scope>
</reference>
<dbReference type="SMART" id="SM00967">
    <property type="entry name" value="SpoU_sub_bind"/>
    <property type="match status" value="1"/>
</dbReference>
<gene>
    <name evidence="5" type="ORF">METZ01_LOCUS20826</name>
</gene>
<evidence type="ECO:0000256" key="3">
    <source>
        <dbReference type="ARBA" id="ARBA00022679"/>
    </source>
</evidence>
<comment type="similarity">
    <text evidence="1">Belongs to the class IV-like SAM-binding methyltransferase superfamily. RNA methyltransferase TrmH family.</text>
</comment>
<dbReference type="EMBL" id="UINC01001027">
    <property type="protein sequence ID" value="SUZ67972.1"/>
    <property type="molecule type" value="Genomic_DNA"/>
</dbReference>
<dbReference type="GO" id="GO:0005829">
    <property type="term" value="C:cytosol"/>
    <property type="evidence" value="ECO:0007669"/>
    <property type="project" value="TreeGrafter"/>
</dbReference>
<dbReference type="Gene3D" id="3.40.1280.10">
    <property type="match status" value="1"/>
</dbReference>
<dbReference type="InterPro" id="IPR013123">
    <property type="entry name" value="SpoU_subst-bd"/>
</dbReference>
<dbReference type="AlphaFoldDB" id="A0A381PLR5"/>
<dbReference type="Pfam" id="PF00588">
    <property type="entry name" value="SpoU_methylase"/>
    <property type="match status" value="1"/>
</dbReference>
<dbReference type="PANTHER" id="PTHR46429:SF1">
    <property type="entry name" value="23S RRNA (GUANOSINE-2'-O-)-METHYLTRANSFERASE RLMB"/>
    <property type="match status" value="1"/>
</dbReference>
<proteinExistence type="inferred from homology"/>
<dbReference type="Pfam" id="PF08032">
    <property type="entry name" value="SpoU_sub_bind"/>
    <property type="match status" value="1"/>
</dbReference>
<evidence type="ECO:0000313" key="5">
    <source>
        <dbReference type="EMBL" id="SUZ67972.1"/>
    </source>
</evidence>
<keyword evidence="3" id="KW-0808">Transferase</keyword>
<protein>
    <recommendedName>
        <fullName evidence="4">RNA 2-O ribose methyltransferase substrate binding domain-containing protein</fullName>
    </recommendedName>
</protein>